<feature type="signal peptide" evidence="1">
    <location>
        <begin position="1"/>
        <end position="30"/>
    </location>
</feature>
<accession>A0A0S2DWH9</accession>
<feature type="domain" description="DUF11" evidence="2">
    <location>
        <begin position="695"/>
        <end position="808"/>
    </location>
</feature>
<feature type="domain" description="DUF6923" evidence="6">
    <location>
        <begin position="451"/>
        <end position="670"/>
    </location>
</feature>
<dbReference type="Proteomes" id="UP000060787">
    <property type="component" value="Chromosome"/>
</dbReference>
<sequence length="1143" mass="113341">MEKEMKSIVTKLLALMAAVLGMLAAGPATAQYATGGSGQYRNQILWFDWGVSGTAIPQVGTSVVNTITISGTPLVITCTLSGISGSGADPDLQIYRPGGYFEDGLDDLYNVGGTGGSNTMDIGLINRVDGTLTTFTYSCSALLGGSPYVLDGLVFADAETTSVTEAIRTTLPAGATMRVIERNRAAGCTTGYNVNVTGTTYAFSSLAPNSCSPANPAPMGVYFIDNATTATLTLQAGGLQAVALGVMLNVADYGDAPSSYGTAGHLPQYNWSGGTLPAGNTDIFSAGFSLATLVQPTTALLGSRVDVENPAWAGAGASLDDGNGAANDEDGVNVSALAPLSVSLRTLSYSVPVACVGTGFIAGWIDFDRNGVFDADERSATVSCSGGSATLAWTVSSDTSAGQSYLRVRTAASAALIAGPTGIAGSGEAEDYALTILDQPSFGTCDARMWLEQSPGAPTPTTLYQINTSVNPLVFNAVGTAASVYNAVGYNPSDNYQYGLITNPAGNTLVRVGADGSTAILGAVTGLPSGVYISGAFGTAGNILYVKSNVAAGTVMYAVNITTLVATPITLSSAINIADWAWVGGLLYSVTNSGQLVSVNPTTGAVTNIGVPNGLPAGFFGAIYGAPNGLYGSGNNPPSGFYQFDLSTGAATLISGAPGSSSNDGSNCPTANITFGADLALTKTNTPGVNGEVDQANDTYTPGTNVVYTIVVSNSGPFGAQNATVADPLPAGITAASWTCTGTAGGVCTASGSGAINDATVDLPVGGSVTYLLTLTVPANFTGALTNTATVTAGAGTSEANTANNQATDSDVSAARLTIAKISLGGVGSFGFTGSNGVVPQTLTTTVAGTPVSGAVQTLTALGAVTAVTEAAVAGFTLTDISCTGLAAGGSAAADLGNRTVTLDAAATAAGANIVCTFTNSRQPVLRLQKVLPLGRFVGSDQFALTIGGAGGPVSVTTTGTTNTPVEIAILDPATLATVYTLSEAGAAGATLANYVTTYACTNASAGGQTPSGSGSSFNVTPVAGDDLTCTLSNTRNPLADLIITKTNTPGVGPSDQAGDTVTRGATTVYTIAVTNNGPDTVTGAVLSDPAAGRSGLTCTAPPSCSGAACPAGLTLAQLEAGVALGALANGASVVVTLTCTVN</sequence>
<dbReference type="Pfam" id="PF01345">
    <property type="entry name" value="DUF11"/>
    <property type="match status" value="2"/>
</dbReference>
<dbReference type="Pfam" id="PF21959">
    <property type="entry name" value="DUF6923"/>
    <property type="match status" value="1"/>
</dbReference>
<evidence type="ECO:0000259" key="3">
    <source>
        <dbReference type="Pfam" id="PF18651"/>
    </source>
</evidence>
<dbReference type="KEGG" id="laq:GLA29479_2205"/>
<dbReference type="Pfam" id="PF20674">
    <property type="entry name" value="SpaA_3"/>
    <property type="match status" value="1"/>
</dbReference>
<evidence type="ECO:0000256" key="1">
    <source>
        <dbReference type="SAM" id="SignalP"/>
    </source>
</evidence>
<name>A0A0S2DWH9_LYSAN</name>
<evidence type="ECO:0000313" key="8">
    <source>
        <dbReference type="EMBL" id="ALN79112.1"/>
    </source>
</evidence>
<evidence type="ECO:0000259" key="4">
    <source>
        <dbReference type="Pfam" id="PF20009"/>
    </source>
</evidence>
<dbReference type="EMBL" id="CP011129">
    <property type="protein sequence ID" value="ALN79112.1"/>
    <property type="molecule type" value="Genomic_DNA"/>
</dbReference>
<dbReference type="InterPro" id="IPR054215">
    <property type="entry name" value="DUF6923"/>
</dbReference>
<dbReference type="KEGG" id="lab:LA76x_0952"/>
<dbReference type="InterPro" id="IPR013783">
    <property type="entry name" value="Ig-like_fold"/>
</dbReference>
<dbReference type="PATRIC" id="fig|84531.7.peg.2165"/>
<dbReference type="InterPro" id="IPR047589">
    <property type="entry name" value="DUF11_rpt"/>
</dbReference>
<keyword evidence="1" id="KW-0732">Signal</keyword>
<dbReference type="Pfam" id="PF24514">
    <property type="entry name" value="SpaA_4"/>
    <property type="match status" value="1"/>
</dbReference>
<evidence type="ECO:0000259" key="2">
    <source>
        <dbReference type="Pfam" id="PF01345"/>
    </source>
</evidence>
<dbReference type="InterPro" id="IPR040683">
    <property type="entry name" value="CshA_NR2"/>
</dbReference>
<protein>
    <submittedName>
        <fullName evidence="8">Conserved repeat domain protein</fullName>
    </submittedName>
</protein>
<dbReference type="STRING" id="84531.LA76x_0952"/>
<feature type="domain" description="SpaA-like prealbumin fold" evidence="7">
    <location>
        <begin position="817"/>
        <end position="922"/>
    </location>
</feature>
<dbReference type="Pfam" id="PF20009">
    <property type="entry name" value="GEVED"/>
    <property type="match status" value="1"/>
</dbReference>
<evidence type="ECO:0000259" key="7">
    <source>
        <dbReference type="Pfam" id="PF24514"/>
    </source>
</evidence>
<evidence type="ECO:0000259" key="6">
    <source>
        <dbReference type="Pfam" id="PF21959"/>
    </source>
</evidence>
<dbReference type="InterPro" id="IPR001434">
    <property type="entry name" value="OmcB-like_DUF11"/>
</dbReference>
<feature type="domain" description="Surface adhesin CshA non-repetitive" evidence="3">
    <location>
        <begin position="42"/>
        <end position="247"/>
    </location>
</feature>
<gene>
    <name evidence="8" type="ORF">LA76x_0952</name>
</gene>
<evidence type="ECO:0000313" key="9">
    <source>
        <dbReference type="Proteomes" id="UP000060787"/>
    </source>
</evidence>
<dbReference type="Gene3D" id="2.60.40.10">
    <property type="entry name" value="Immunoglobulins"/>
    <property type="match status" value="1"/>
</dbReference>
<dbReference type="SUPFAM" id="SSF82171">
    <property type="entry name" value="DPP6 N-terminal domain-like"/>
    <property type="match status" value="1"/>
</dbReference>
<keyword evidence="9" id="KW-1185">Reference proteome</keyword>
<dbReference type="InterPro" id="IPR048834">
    <property type="entry name" value="SpaA_pre-album"/>
</dbReference>
<feature type="domain" description="DUF11" evidence="2">
    <location>
        <begin position="1060"/>
        <end position="1142"/>
    </location>
</feature>
<dbReference type="InterPro" id="IPR055371">
    <property type="entry name" value="SpaA_PFL_dom_4"/>
</dbReference>
<proteinExistence type="predicted"/>
<feature type="domain" description="GEVED" evidence="4">
    <location>
        <begin position="361"/>
        <end position="434"/>
    </location>
</feature>
<evidence type="ECO:0000259" key="5">
    <source>
        <dbReference type="Pfam" id="PF20674"/>
    </source>
</evidence>
<organism evidence="8 9">
    <name type="scientific">Lysobacter antibioticus</name>
    <dbReference type="NCBI Taxonomy" id="84531"/>
    <lineage>
        <taxon>Bacteria</taxon>
        <taxon>Pseudomonadati</taxon>
        <taxon>Pseudomonadota</taxon>
        <taxon>Gammaproteobacteria</taxon>
        <taxon>Lysobacterales</taxon>
        <taxon>Lysobacteraceae</taxon>
        <taxon>Lysobacter</taxon>
    </lineage>
</organism>
<feature type="chain" id="PRO_5009798033" evidence="1">
    <location>
        <begin position="31"/>
        <end position="1143"/>
    </location>
</feature>
<reference evidence="8 9" key="1">
    <citation type="journal article" date="2015" name="BMC Genomics">
        <title>Comparative genomics and metabolic profiling of the genus Lysobacter.</title>
        <authorList>
            <person name="de Bruijn I."/>
            <person name="Cheng X."/>
            <person name="de Jager V."/>
            <person name="Exposito R.G."/>
            <person name="Watrous J."/>
            <person name="Patel N."/>
            <person name="Postma J."/>
            <person name="Dorrestein P.C."/>
            <person name="Kobayashi D."/>
            <person name="Raaijmakers J.M."/>
        </authorList>
    </citation>
    <scope>NUCLEOTIDE SEQUENCE [LARGE SCALE GENOMIC DNA]</scope>
    <source>
        <strain evidence="8 9">76</strain>
    </source>
</reference>
<dbReference type="eggNOG" id="COG1361">
    <property type="taxonomic scope" value="Bacteria"/>
</dbReference>
<dbReference type="Pfam" id="PF18651">
    <property type="entry name" value="CshA_NR2"/>
    <property type="match status" value="1"/>
</dbReference>
<dbReference type="AlphaFoldDB" id="A0A0S2DWH9"/>
<dbReference type="NCBIfam" id="TIGR01451">
    <property type="entry name" value="B_ant_repeat"/>
    <property type="match status" value="2"/>
</dbReference>
<feature type="domain" description="SpaA-like prealbumin fold" evidence="5">
    <location>
        <begin position="926"/>
        <end position="1036"/>
    </location>
</feature>
<dbReference type="InterPro" id="IPR045474">
    <property type="entry name" value="GEVED"/>
</dbReference>